<protein>
    <submittedName>
        <fullName evidence="5">Fcf2 pre-rRNA processing</fullName>
    </submittedName>
</protein>
<keyword evidence="2" id="KW-0539">Nucleus</keyword>
<feature type="region of interest" description="Disordered" evidence="3">
    <location>
        <begin position="1"/>
        <end position="35"/>
    </location>
</feature>
<dbReference type="InterPro" id="IPR039883">
    <property type="entry name" value="Fcf2/DNTTIP2"/>
</dbReference>
<gene>
    <name evidence="5" type="primary">MPUL0B06420</name>
    <name evidence="5" type="ORF">METSCH_B06420</name>
</gene>
<dbReference type="Proteomes" id="UP000292447">
    <property type="component" value="Chromosome II"/>
</dbReference>
<dbReference type="InterPro" id="IPR014810">
    <property type="entry name" value="Fcf2_C"/>
</dbReference>
<dbReference type="GO" id="GO:0006396">
    <property type="term" value="P:RNA processing"/>
    <property type="evidence" value="ECO:0007669"/>
    <property type="project" value="TreeGrafter"/>
</dbReference>
<sequence length="229" mass="26345">MSLTEHTNITEASPDSTALSSTAHTDTMVPDVEETSLDQLFQALAKETKPAEKEEVSEFDKIQQQLESLPKIESALEKAMQKATDEKLLRSFAVKINDPVVATKKGKKEEKTDSGSDWFNMKRPELTPELKRDLLILKNRSVLDPKRHYKKEKWEIPKYFQTGTVIEGPTEFYSARIARKNRGRTLAEEILNDDSTTDYFKRKYSEILRSNASGNKTHYKKLRAKRRGY</sequence>
<evidence type="ECO:0000256" key="3">
    <source>
        <dbReference type="SAM" id="MobiDB-lite"/>
    </source>
</evidence>
<dbReference type="PANTHER" id="PTHR21686:SF12">
    <property type="entry name" value="DEOXYNUCLEOTIDYLTRANSFERASE TERMINAL-INTERACTING PROTEIN 2"/>
    <property type="match status" value="1"/>
</dbReference>
<evidence type="ECO:0000313" key="5">
    <source>
        <dbReference type="EMBL" id="QBM87440.1"/>
    </source>
</evidence>
<reference evidence="6" key="1">
    <citation type="submission" date="2019-03" db="EMBL/GenBank/DDBJ databases">
        <title>Snf2 controls pulcherriminic acid biosynthesis and connects pigmentation and antifungal activity of the yeast Metschnikowia pulcherrima.</title>
        <authorList>
            <person name="Gore-Lloyd D."/>
            <person name="Sumann I."/>
            <person name="Brachmann A.O."/>
            <person name="Schneeberger K."/>
            <person name="Ortiz-Merino R.A."/>
            <person name="Moreno-Beltran M."/>
            <person name="Schlaefli M."/>
            <person name="Kirner P."/>
            <person name="Santos Kron A."/>
            <person name="Wolfe K.H."/>
            <person name="Piel J."/>
            <person name="Ahrens C.H."/>
            <person name="Henk D."/>
            <person name="Freimoser F.M."/>
        </authorList>
    </citation>
    <scope>NUCLEOTIDE SEQUENCE [LARGE SCALE GENOMIC DNA]</scope>
    <source>
        <strain evidence="6">APC 1.2</strain>
    </source>
</reference>
<organism evidence="5 6">
    <name type="scientific">Metschnikowia aff. pulcherrima</name>
    <dbReference type="NCBI Taxonomy" id="2163413"/>
    <lineage>
        <taxon>Eukaryota</taxon>
        <taxon>Fungi</taxon>
        <taxon>Dikarya</taxon>
        <taxon>Ascomycota</taxon>
        <taxon>Saccharomycotina</taxon>
        <taxon>Pichiomycetes</taxon>
        <taxon>Metschnikowiaceae</taxon>
        <taxon>Metschnikowia</taxon>
    </lineage>
</organism>
<dbReference type="GO" id="GO:0005730">
    <property type="term" value="C:nucleolus"/>
    <property type="evidence" value="ECO:0007669"/>
    <property type="project" value="UniProtKB-SubCell"/>
</dbReference>
<name>A0A4P6XJS5_9ASCO</name>
<feature type="compositionally biased region" description="Polar residues" evidence="3">
    <location>
        <begin position="1"/>
        <end position="25"/>
    </location>
</feature>
<evidence type="ECO:0000256" key="2">
    <source>
        <dbReference type="ARBA" id="ARBA00023242"/>
    </source>
</evidence>
<evidence type="ECO:0000259" key="4">
    <source>
        <dbReference type="Pfam" id="PF08698"/>
    </source>
</evidence>
<dbReference type="PANTHER" id="PTHR21686">
    <property type="entry name" value="DEOXYNUCLEOTIDYLTRANSFERASE TERMINAL-INTERACTING PROTEIN 2"/>
    <property type="match status" value="1"/>
</dbReference>
<comment type="subcellular location">
    <subcellularLocation>
        <location evidence="1">Nucleus</location>
        <location evidence="1">Nucleolus</location>
    </subcellularLocation>
</comment>
<feature type="domain" description="Fcf2 pre-rRNA processing C-terminal" evidence="4">
    <location>
        <begin position="111"/>
        <end position="203"/>
    </location>
</feature>
<evidence type="ECO:0000256" key="1">
    <source>
        <dbReference type="ARBA" id="ARBA00004604"/>
    </source>
</evidence>
<evidence type="ECO:0000313" key="6">
    <source>
        <dbReference type="Proteomes" id="UP000292447"/>
    </source>
</evidence>
<keyword evidence="6" id="KW-1185">Reference proteome</keyword>
<dbReference type="Pfam" id="PF08698">
    <property type="entry name" value="Fcf2"/>
    <property type="match status" value="1"/>
</dbReference>
<proteinExistence type="predicted"/>
<accession>A0A4P6XJS5</accession>
<dbReference type="STRING" id="2163413.A0A4P6XJS5"/>
<dbReference type="EMBL" id="CP034457">
    <property type="protein sequence ID" value="QBM87440.1"/>
    <property type="molecule type" value="Genomic_DNA"/>
</dbReference>
<dbReference type="GO" id="GO:0003723">
    <property type="term" value="F:RNA binding"/>
    <property type="evidence" value="ECO:0007669"/>
    <property type="project" value="TreeGrafter"/>
</dbReference>
<dbReference type="AlphaFoldDB" id="A0A4P6XJS5"/>